<evidence type="ECO:0000256" key="1">
    <source>
        <dbReference type="ARBA" id="ARBA00000083"/>
    </source>
</evidence>
<dbReference type="Gene3D" id="3.40.50.720">
    <property type="entry name" value="NAD(P)-binding Rossmann-like Domain"/>
    <property type="match status" value="1"/>
</dbReference>
<keyword evidence="11" id="KW-1185">Reference proteome</keyword>
<evidence type="ECO:0000259" key="8">
    <source>
        <dbReference type="Pfam" id="PF01370"/>
    </source>
</evidence>
<dbReference type="EMBL" id="CAMXCT010006730">
    <property type="protein sequence ID" value="CAI4019058.1"/>
    <property type="molecule type" value="Genomic_DNA"/>
</dbReference>
<evidence type="ECO:0000256" key="3">
    <source>
        <dbReference type="ARBA" id="ARBA00004947"/>
    </source>
</evidence>
<dbReference type="Gene3D" id="3.90.25.10">
    <property type="entry name" value="UDP-galactose 4-epimerase, domain 1"/>
    <property type="match status" value="1"/>
</dbReference>
<dbReference type="EMBL" id="CAMXCT020006730">
    <property type="protein sequence ID" value="CAL1172433.1"/>
    <property type="molecule type" value="Genomic_DNA"/>
</dbReference>
<dbReference type="PANTHER" id="PTHR43725:SF47">
    <property type="entry name" value="UDP-GLUCOSE 4-EPIMERASE"/>
    <property type="match status" value="1"/>
</dbReference>
<feature type="domain" description="NAD-dependent epimerase/dehydratase" evidence="8">
    <location>
        <begin position="24"/>
        <end position="295"/>
    </location>
</feature>
<dbReference type="InterPro" id="IPR001509">
    <property type="entry name" value="Epimerase_deHydtase"/>
</dbReference>
<dbReference type="NCBIfam" id="TIGR01179">
    <property type="entry name" value="galE"/>
    <property type="match status" value="1"/>
</dbReference>
<evidence type="ECO:0000256" key="4">
    <source>
        <dbReference type="ARBA" id="ARBA00013189"/>
    </source>
</evidence>
<keyword evidence="5" id="KW-0520">NAD</keyword>
<protein>
    <recommendedName>
        <fullName evidence="4">UDP-glucose 4-epimerase</fullName>
        <ecNumber evidence="4">5.1.3.2</ecNumber>
    </recommendedName>
</protein>
<comment type="catalytic activity">
    <reaction evidence="1">
        <text>UDP-alpha-D-glucose = UDP-alpha-D-galactose</text>
        <dbReference type="Rhea" id="RHEA:22168"/>
        <dbReference type="ChEBI" id="CHEBI:58885"/>
        <dbReference type="ChEBI" id="CHEBI:66914"/>
        <dbReference type="EC" id="5.1.3.2"/>
    </reaction>
</comment>
<dbReference type="EC" id="5.1.3.2" evidence="4"/>
<keyword evidence="7" id="KW-0413">Isomerase</keyword>
<accession>A0A9P1M4S7</accession>
<comment type="caution">
    <text evidence="9">The sequence shown here is derived from an EMBL/GenBank/DDBJ whole genome shotgun (WGS) entry which is preliminary data.</text>
</comment>
<keyword evidence="6" id="KW-0299">Galactose metabolism</keyword>
<dbReference type="InterPro" id="IPR005886">
    <property type="entry name" value="UDP_G4E"/>
</dbReference>
<evidence type="ECO:0000256" key="5">
    <source>
        <dbReference type="ARBA" id="ARBA00023027"/>
    </source>
</evidence>
<dbReference type="OrthoDB" id="9402762at2759"/>
<evidence type="ECO:0000256" key="6">
    <source>
        <dbReference type="ARBA" id="ARBA00023144"/>
    </source>
</evidence>
<dbReference type="EMBL" id="CAMXCT030006730">
    <property type="protein sequence ID" value="CAL4806370.1"/>
    <property type="molecule type" value="Genomic_DNA"/>
</dbReference>
<evidence type="ECO:0000256" key="2">
    <source>
        <dbReference type="ARBA" id="ARBA00001911"/>
    </source>
</evidence>
<keyword evidence="6" id="KW-0119">Carbohydrate metabolism</keyword>
<sequence length="370" mass="40887">MLGASAICCRRARGRRSVCNAVRVVVTGGCGYIGSHTVLELLKAEYEVLVLDNLSRSRSSSIDRVLALAAREHHLAASDVNRRLAFKQVDLCDVKMLEDVLAGVKECDAVLHFAGYKSVGESMQKPDMYWDNNVGGFVNLMHLLEKYQVSNRVLLSSSCTVYKPSSEKISEDSELQPTCPYGDTKLKQEQILQCKIEDGRNWNGCALRYFNPAGAHNSGLLGEVPHALSPCMFIPRLGQIALGQRPNLEIFGKDYDTVDGTAIRDYLHIEDVAEAHVAALEHLKNSQGFDAFNLGTGHGHTVLEVLSAFETVCGRKLPHIFSERRDGDAPFAVANPSRAHLVLGWRAHRSLSEILASHWEFVQQNPDGFD</sequence>
<organism evidence="9">
    <name type="scientific">Cladocopium goreaui</name>
    <dbReference type="NCBI Taxonomy" id="2562237"/>
    <lineage>
        <taxon>Eukaryota</taxon>
        <taxon>Sar</taxon>
        <taxon>Alveolata</taxon>
        <taxon>Dinophyceae</taxon>
        <taxon>Suessiales</taxon>
        <taxon>Symbiodiniaceae</taxon>
        <taxon>Cladocopium</taxon>
    </lineage>
</organism>
<dbReference type="Pfam" id="PF01370">
    <property type="entry name" value="Epimerase"/>
    <property type="match status" value="1"/>
</dbReference>
<reference evidence="10 11" key="2">
    <citation type="submission" date="2024-05" db="EMBL/GenBank/DDBJ databases">
        <authorList>
            <person name="Chen Y."/>
            <person name="Shah S."/>
            <person name="Dougan E. K."/>
            <person name="Thang M."/>
            <person name="Chan C."/>
        </authorList>
    </citation>
    <scope>NUCLEOTIDE SEQUENCE [LARGE SCALE GENOMIC DNA]</scope>
</reference>
<dbReference type="GO" id="GO:0005829">
    <property type="term" value="C:cytosol"/>
    <property type="evidence" value="ECO:0007669"/>
    <property type="project" value="TreeGrafter"/>
</dbReference>
<evidence type="ECO:0000313" key="11">
    <source>
        <dbReference type="Proteomes" id="UP001152797"/>
    </source>
</evidence>
<evidence type="ECO:0000313" key="9">
    <source>
        <dbReference type="EMBL" id="CAI4019058.1"/>
    </source>
</evidence>
<evidence type="ECO:0000313" key="10">
    <source>
        <dbReference type="EMBL" id="CAL4806370.1"/>
    </source>
</evidence>
<dbReference type="PANTHER" id="PTHR43725">
    <property type="entry name" value="UDP-GLUCOSE 4-EPIMERASE"/>
    <property type="match status" value="1"/>
</dbReference>
<comment type="cofactor">
    <cofactor evidence="2">
        <name>NAD(+)</name>
        <dbReference type="ChEBI" id="CHEBI:57540"/>
    </cofactor>
</comment>
<dbReference type="Proteomes" id="UP001152797">
    <property type="component" value="Unassembled WGS sequence"/>
</dbReference>
<gene>
    <name evidence="9" type="ORF">C1SCF055_LOCUS43581</name>
</gene>
<dbReference type="AlphaFoldDB" id="A0A9P1M4S7"/>
<dbReference type="InterPro" id="IPR036291">
    <property type="entry name" value="NAD(P)-bd_dom_sf"/>
</dbReference>
<comment type="pathway">
    <text evidence="3">Carbohydrate metabolism; galactose metabolism.</text>
</comment>
<dbReference type="GO" id="GO:0003978">
    <property type="term" value="F:UDP-glucose 4-epimerase activity"/>
    <property type="evidence" value="ECO:0007669"/>
    <property type="project" value="UniProtKB-EC"/>
</dbReference>
<proteinExistence type="predicted"/>
<evidence type="ECO:0000256" key="7">
    <source>
        <dbReference type="ARBA" id="ARBA00023235"/>
    </source>
</evidence>
<reference evidence="9" key="1">
    <citation type="submission" date="2022-10" db="EMBL/GenBank/DDBJ databases">
        <authorList>
            <person name="Chen Y."/>
            <person name="Dougan E. K."/>
            <person name="Chan C."/>
            <person name="Rhodes N."/>
            <person name="Thang M."/>
        </authorList>
    </citation>
    <scope>NUCLEOTIDE SEQUENCE</scope>
</reference>
<dbReference type="SUPFAM" id="SSF51735">
    <property type="entry name" value="NAD(P)-binding Rossmann-fold domains"/>
    <property type="match status" value="1"/>
</dbReference>
<name>A0A9P1M4S7_9DINO</name>
<dbReference type="GO" id="GO:0006012">
    <property type="term" value="P:galactose metabolic process"/>
    <property type="evidence" value="ECO:0007669"/>
    <property type="project" value="UniProtKB-KW"/>
</dbReference>